<dbReference type="SUPFAM" id="SSF53850">
    <property type="entry name" value="Periplasmic binding protein-like II"/>
    <property type="match status" value="1"/>
</dbReference>
<evidence type="ECO:0000256" key="1">
    <source>
        <dbReference type="SAM" id="SignalP"/>
    </source>
</evidence>
<accession>A0A1M7QYN9</accession>
<dbReference type="Proteomes" id="UP000184339">
    <property type="component" value="Unassembled WGS sequence"/>
</dbReference>
<dbReference type="STRING" id="551987.SAMN05192549_108245"/>
<evidence type="ECO:0000313" key="2">
    <source>
        <dbReference type="EMBL" id="SHN36959.1"/>
    </source>
</evidence>
<feature type="chain" id="PRO_5012319758" description="Polar amino acid transport system substrate-binding protein" evidence="1">
    <location>
        <begin position="22"/>
        <end position="243"/>
    </location>
</feature>
<keyword evidence="3" id="KW-1185">Reference proteome</keyword>
<sequence length="243" mass="26939">MRQLPTLLMSLLLGFPLLTQAAPLEVKMCIFDHPFPPMTNPDGSGQAQDVLRRASKLQPVVIQNIVAPRFQCMEQLRTGQVDAMLAAFIEDRTSYSAFPMKGSQPDASRAVGDINFSVSRRRGGGVDWDGKQFINLGQQPVGTQPGLLHVSLLRQLNVVIDDSASSPEQAFAMLAQNRVAAVVTQQGEGEQIIARKYKGELEMLPTPLIATPMYLIVNKIFYNKNQAQIDSYWDAIRQVRNGR</sequence>
<proteinExistence type="predicted"/>
<organism evidence="2 3">
    <name type="scientific">Duganella sacchari</name>
    <dbReference type="NCBI Taxonomy" id="551987"/>
    <lineage>
        <taxon>Bacteria</taxon>
        <taxon>Pseudomonadati</taxon>
        <taxon>Pseudomonadota</taxon>
        <taxon>Betaproteobacteria</taxon>
        <taxon>Burkholderiales</taxon>
        <taxon>Oxalobacteraceae</taxon>
        <taxon>Telluria group</taxon>
        <taxon>Duganella</taxon>
    </lineage>
</organism>
<gene>
    <name evidence="2" type="ORF">SAMN05192549_108245</name>
</gene>
<dbReference type="Gene3D" id="3.40.190.10">
    <property type="entry name" value="Periplasmic binding protein-like II"/>
    <property type="match status" value="2"/>
</dbReference>
<dbReference type="RefSeq" id="WP_072787019.1">
    <property type="nucleotide sequence ID" value="NZ_FRCX01000008.1"/>
</dbReference>
<evidence type="ECO:0008006" key="4">
    <source>
        <dbReference type="Google" id="ProtNLM"/>
    </source>
</evidence>
<keyword evidence="1" id="KW-0732">Signal</keyword>
<protein>
    <recommendedName>
        <fullName evidence="4">Polar amino acid transport system substrate-binding protein</fullName>
    </recommendedName>
</protein>
<name>A0A1M7QYN9_9BURK</name>
<dbReference type="EMBL" id="FRCX01000008">
    <property type="protein sequence ID" value="SHN36959.1"/>
    <property type="molecule type" value="Genomic_DNA"/>
</dbReference>
<evidence type="ECO:0000313" key="3">
    <source>
        <dbReference type="Proteomes" id="UP000184339"/>
    </source>
</evidence>
<feature type="signal peptide" evidence="1">
    <location>
        <begin position="1"/>
        <end position="21"/>
    </location>
</feature>
<dbReference type="AlphaFoldDB" id="A0A1M7QYN9"/>
<dbReference type="OrthoDB" id="8759432at2"/>
<reference evidence="3" key="1">
    <citation type="submission" date="2016-11" db="EMBL/GenBank/DDBJ databases">
        <authorList>
            <person name="Varghese N."/>
            <person name="Submissions S."/>
        </authorList>
    </citation>
    <scope>NUCLEOTIDE SEQUENCE [LARGE SCALE GENOMIC DNA]</scope>
    <source>
        <strain evidence="3">Sac-22</strain>
    </source>
</reference>